<dbReference type="EMBL" id="CM000642">
    <property type="protein sequence ID" value="EED92588.1"/>
    <property type="molecule type" value="Genomic_DNA"/>
</dbReference>
<dbReference type="RefSeq" id="XP_002290836.1">
    <property type="nucleotide sequence ID" value="XM_002290800.1"/>
</dbReference>
<organism evidence="2 3">
    <name type="scientific">Thalassiosira pseudonana</name>
    <name type="common">Marine diatom</name>
    <name type="synonym">Cyclotella nana</name>
    <dbReference type="NCBI Taxonomy" id="35128"/>
    <lineage>
        <taxon>Eukaryota</taxon>
        <taxon>Sar</taxon>
        <taxon>Stramenopiles</taxon>
        <taxon>Ochrophyta</taxon>
        <taxon>Bacillariophyta</taxon>
        <taxon>Coscinodiscophyceae</taxon>
        <taxon>Thalassiosirophycidae</taxon>
        <taxon>Thalassiosirales</taxon>
        <taxon>Thalassiosiraceae</taxon>
        <taxon>Thalassiosira</taxon>
    </lineage>
</organism>
<sequence length="125" mass="14792">MVEKVRDCRLVAVFTLACLSKLLSTLSIANDSLSDLQQLFATFTNGFLGNRVYDFVEDEEERKHVNVWSDMEKCIFLDRFLHHPKDFRKIASFLKNKTTKDCIQFYYDSKKTIPYKHALKEFLQR</sequence>
<evidence type="ECO:0000313" key="2">
    <source>
        <dbReference type="EMBL" id="EED92588.1"/>
    </source>
</evidence>
<proteinExistence type="predicted"/>
<dbReference type="HOGENOM" id="CLU_1998619_0_0_1"/>
<dbReference type="InterPro" id="IPR051571">
    <property type="entry name" value="N-CoR_corepressor"/>
</dbReference>
<dbReference type="AlphaFoldDB" id="B8C3M2"/>
<accession>B8C3M2</accession>
<feature type="domain" description="SANT" evidence="1">
    <location>
        <begin position="63"/>
        <end position="114"/>
    </location>
</feature>
<dbReference type="SUPFAM" id="SSF46689">
    <property type="entry name" value="Homeodomain-like"/>
    <property type="match status" value="1"/>
</dbReference>
<dbReference type="GO" id="GO:0005654">
    <property type="term" value="C:nucleoplasm"/>
    <property type="evidence" value="ECO:0007669"/>
    <property type="project" value="UniProtKB-ARBA"/>
</dbReference>
<dbReference type="CDD" id="cd00167">
    <property type="entry name" value="SANT"/>
    <property type="match status" value="1"/>
</dbReference>
<dbReference type="InterPro" id="IPR009057">
    <property type="entry name" value="Homeodomain-like_sf"/>
</dbReference>
<dbReference type="KEGG" id="tps:THAPSDRAFT_262617"/>
<dbReference type="PANTHER" id="PTHR13992:SF39">
    <property type="entry name" value="SMRTER, ISOFORM G"/>
    <property type="match status" value="1"/>
</dbReference>
<dbReference type="Pfam" id="PF00249">
    <property type="entry name" value="Myb_DNA-binding"/>
    <property type="match status" value="1"/>
</dbReference>
<dbReference type="InterPro" id="IPR001005">
    <property type="entry name" value="SANT/Myb"/>
</dbReference>
<name>B8C3M2_THAPS</name>
<dbReference type="PaxDb" id="35128-Thaps262617"/>
<dbReference type="Proteomes" id="UP000001449">
    <property type="component" value="Chromosome 5"/>
</dbReference>
<protein>
    <submittedName>
        <fullName evidence="2">MYB DNA binding protein/ transcription factor-like protein</fullName>
    </submittedName>
</protein>
<dbReference type="InterPro" id="IPR017884">
    <property type="entry name" value="SANT_dom"/>
</dbReference>
<reference evidence="2 3" key="1">
    <citation type="journal article" date="2004" name="Science">
        <title>The genome of the diatom Thalassiosira pseudonana: ecology, evolution, and metabolism.</title>
        <authorList>
            <person name="Armbrust E.V."/>
            <person name="Berges J.A."/>
            <person name="Bowler C."/>
            <person name="Green B.R."/>
            <person name="Martinez D."/>
            <person name="Putnam N.H."/>
            <person name="Zhou S."/>
            <person name="Allen A.E."/>
            <person name="Apt K.E."/>
            <person name="Bechner M."/>
            <person name="Brzezinski M.A."/>
            <person name="Chaal B.K."/>
            <person name="Chiovitti A."/>
            <person name="Davis A.K."/>
            <person name="Demarest M.S."/>
            <person name="Detter J.C."/>
            <person name="Glavina T."/>
            <person name="Goodstein D."/>
            <person name="Hadi M.Z."/>
            <person name="Hellsten U."/>
            <person name="Hildebrand M."/>
            <person name="Jenkins B.D."/>
            <person name="Jurka J."/>
            <person name="Kapitonov V.V."/>
            <person name="Kroger N."/>
            <person name="Lau W.W."/>
            <person name="Lane T.W."/>
            <person name="Larimer F.W."/>
            <person name="Lippmeier J.C."/>
            <person name="Lucas S."/>
            <person name="Medina M."/>
            <person name="Montsant A."/>
            <person name="Obornik M."/>
            <person name="Parker M.S."/>
            <person name="Palenik B."/>
            <person name="Pazour G.J."/>
            <person name="Richardson P.M."/>
            <person name="Rynearson T.A."/>
            <person name="Saito M.A."/>
            <person name="Schwartz D.C."/>
            <person name="Thamatrakoln K."/>
            <person name="Valentin K."/>
            <person name="Vardi A."/>
            <person name="Wilkerson F.P."/>
            <person name="Rokhsar D.S."/>
        </authorList>
    </citation>
    <scope>NUCLEOTIDE SEQUENCE [LARGE SCALE GENOMIC DNA]</scope>
    <source>
        <strain evidence="2 3">CCMP1335</strain>
    </source>
</reference>
<dbReference type="PANTHER" id="PTHR13992">
    <property type="entry name" value="NUCLEAR RECEPTOR CO-REPRESSOR RELATED NCOR"/>
    <property type="match status" value="1"/>
</dbReference>
<dbReference type="PROSITE" id="PS51293">
    <property type="entry name" value="SANT"/>
    <property type="match status" value="1"/>
</dbReference>
<gene>
    <name evidence="2" type="primary">MYB21</name>
    <name evidence="2" type="ORF">THAPSDRAFT_262617</name>
</gene>
<dbReference type="GO" id="GO:0032991">
    <property type="term" value="C:protein-containing complex"/>
    <property type="evidence" value="ECO:0007669"/>
    <property type="project" value="UniProtKB-ARBA"/>
</dbReference>
<feature type="non-terminal residue" evidence="2">
    <location>
        <position position="125"/>
    </location>
</feature>
<dbReference type="Gene3D" id="1.10.10.60">
    <property type="entry name" value="Homeodomain-like"/>
    <property type="match status" value="1"/>
</dbReference>
<dbReference type="SMART" id="SM00717">
    <property type="entry name" value="SANT"/>
    <property type="match status" value="1"/>
</dbReference>
<keyword evidence="3" id="KW-1185">Reference proteome</keyword>
<reference evidence="2 3" key="2">
    <citation type="journal article" date="2008" name="Nature">
        <title>The Phaeodactylum genome reveals the evolutionary history of diatom genomes.</title>
        <authorList>
            <person name="Bowler C."/>
            <person name="Allen A.E."/>
            <person name="Badger J.H."/>
            <person name="Grimwood J."/>
            <person name="Jabbari K."/>
            <person name="Kuo A."/>
            <person name="Maheswari U."/>
            <person name="Martens C."/>
            <person name="Maumus F."/>
            <person name="Otillar R.P."/>
            <person name="Rayko E."/>
            <person name="Salamov A."/>
            <person name="Vandepoele K."/>
            <person name="Beszteri B."/>
            <person name="Gruber A."/>
            <person name="Heijde M."/>
            <person name="Katinka M."/>
            <person name="Mock T."/>
            <person name="Valentin K."/>
            <person name="Verret F."/>
            <person name="Berges J.A."/>
            <person name="Brownlee C."/>
            <person name="Cadoret J.P."/>
            <person name="Chiovitti A."/>
            <person name="Choi C.J."/>
            <person name="Coesel S."/>
            <person name="De Martino A."/>
            <person name="Detter J.C."/>
            <person name="Durkin C."/>
            <person name="Falciatore A."/>
            <person name="Fournet J."/>
            <person name="Haruta M."/>
            <person name="Huysman M.J."/>
            <person name="Jenkins B.D."/>
            <person name="Jiroutova K."/>
            <person name="Jorgensen R.E."/>
            <person name="Joubert Y."/>
            <person name="Kaplan A."/>
            <person name="Kroger N."/>
            <person name="Kroth P.G."/>
            <person name="La Roche J."/>
            <person name="Lindquist E."/>
            <person name="Lommer M."/>
            <person name="Martin-Jezequel V."/>
            <person name="Lopez P.J."/>
            <person name="Lucas S."/>
            <person name="Mangogna M."/>
            <person name="McGinnis K."/>
            <person name="Medlin L.K."/>
            <person name="Montsant A."/>
            <person name="Oudot-Le Secq M.P."/>
            <person name="Napoli C."/>
            <person name="Obornik M."/>
            <person name="Parker M.S."/>
            <person name="Petit J.L."/>
            <person name="Porcel B.M."/>
            <person name="Poulsen N."/>
            <person name="Robison M."/>
            <person name="Rychlewski L."/>
            <person name="Rynearson T.A."/>
            <person name="Schmutz J."/>
            <person name="Shapiro H."/>
            <person name="Siaut M."/>
            <person name="Stanley M."/>
            <person name="Sussman M.R."/>
            <person name="Taylor A.R."/>
            <person name="Vardi A."/>
            <person name="von Dassow P."/>
            <person name="Vyverman W."/>
            <person name="Willis A."/>
            <person name="Wyrwicz L.S."/>
            <person name="Rokhsar D.S."/>
            <person name="Weissenbach J."/>
            <person name="Armbrust E.V."/>
            <person name="Green B.R."/>
            <person name="Van de Peer Y."/>
            <person name="Grigoriev I.V."/>
        </authorList>
    </citation>
    <scope>NUCLEOTIDE SEQUENCE [LARGE SCALE GENOMIC DNA]</scope>
    <source>
        <strain evidence="2 3">CCMP1335</strain>
    </source>
</reference>
<dbReference type="InParanoid" id="B8C3M2"/>
<dbReference type="GeneID" id="7445231"/>
<dbReference type="eggNOG" id="KOG1878">
    <property type="taxonomic scope" value="Eukaryota"/>
</dbReference>
<evidence type="ECO:0000313" key="3">
    <source>
        <dbReference type="Proteomes" id="UP000001449"/>
    </source>
</evidence>
<dbReference type="STRING" id="35128.B8C3M2"/>
<evidence type="ECO:0000259" key="1">
    <source>
        <dbReference type="PROSITE" id="PS51293"/>
    </source>
</evidence>